<name>A0ABN1AA86_9SPHN</name>
<organism evidence="1 2">
    <name type="scientific">Parasphingorhabdus litoris</name>
    <dbReference type="NCBI Taxonomy" id="394733"/>
    <lineage>
        <taxon>Bacteria</taxon>
        <taxon>Pseudomonadati</taxon>
        <taxon>Pseudomonadota</taxon>
        <taxon>Alphaproteobacteria</taxon>
        <taxon>Sphingomonadales</taxon>
        <taxon>Sphingomonadaceae</taxon>
        <taxon>Parasphingorhabdus</taxon>
    </lineage>
</organism>
<accession>A0ABN1AA86</accession>
<proteinExistence type="predicted"/>
<dbReference type="RefSeq" id="WP_229956399.1">
    <property type="nucleotide sequence ID" value="NZ_BAAAEM010000002.1"/>
</dbReference>
<gene>
    <name evidence="1" type="ORF">GCM10009096_10500</name>
</gene>
<protein>
    <submittedName>
        <fullName evidence="1">Uncharacterized protein</fullName>
    </submittedName>
</protein>
<comment type="caution">
    <text evidence="1">The sequence shown here is derived from an EMBL/GenBank/DDBJ whole genome shotgun (WGS) entry which is preliminary data.</text>
</comment>
<reference evidence="1 2" key="1">
    <citation type="journal article" date="2019" name="Int. J. Syst. Evol. Microbiol.">
        <title>The Global Catalogue of Microorganisms (GCM) 10K type strain sequencing project: providing services to taxonomists for standard genome sequencing and annotation.</title>
        <authorList>
            <consortium name="The Broad Institute Genomics Platform"/>
            <consortium name="The Broad Institute Genome Sequencing Center for Infectious Disease"/>
            <person name="Wu L."/>
            <person name="Ma J."/>
        </authorList>
    </citation>
    <scope>NUCLEOTIDE SEQUENCE [LARGE SCALE GENOMIC DNA]</scope>
    <source>
        <strain evidence="1 2">JCM 14162</strain>
    </source>
</reference>
<evidence type="ECO:0000313" key="1">
    <source>
        <dbReference type="EMBL" id="GAA0471414.1"/>
    </source>
</evidence>
<sequence length="86" mass="9252">MTNENIQELAEIAQSVAINGGMAAELIKQATLLTPNRSEQAAALIMAATVVIEKDVGRDRAYESLIGLIGPTVIDWMQRPEGESVQ</sequence>
<keyword evidence="2" id="KW-1185">Reference proteome</keyword>
<dbReference type="Proteomes" id="UP001500713">
    <property type="component" value="Unassembled WGS sequence"/>
</dbReference>
<dbReference type="EMBL" id="BAAAEM010000002">
    <property type="protein sequence ID" value="GAA0471414.1"/>
    <property type="molecule type" value="Genomic_DNA"/>
</dbReference>
<evidence type="ECO:0000313" key="2">
    <source>
        <dbReference type="Proteomes" id="UP001500713"/>
    </source>
</evidence>